<reference evidence="2" key="1">
    <citation type="journal article" date="2023" name="G3 (Bethesda)">
        <title>A reference genome for the long-term kleptoplast-retaining sea slug Elysia crispata morphotype clarki.</title>
        <authorList>
            <person name="Eastman K.E."/>
            <person name="Pendleton A.L."/>
            <person name="Shaikh M.A."/>
            <person name="Suttiyut T."/>
            <person name="Ogas R."/>
            <person name="Tomko P."/>
            <person name="Gavelis G."/>
            <person name="Widhalm J.R."/>
            <person name="Wisecaver J.H."/>
        </authorList>
    </citation>
    <scope>NUCLEOTIDE SEQUENCE</scope>
    <source>
        <strain evidence="2">ECLA1</strain>
    </source>
</reference>
<feature type="compositionally biased region" description="Basic and acidic residues" evidence="1">
    <location>
        <begin position="48"/>
        <end position="60"/>
    </location>
</feature>
<dbReference type="InterPro" id="IPR011042">
    <property type="entry name" value="6-blade_b-propeller_TolB-like"/>
</dbReference>
<feature type="region of interest" description="Disordered" evidence="1">
    <location>
        <begin position="42"/>
        <end position="113"/>
    </location>
</feature>
<comment type="caution">
    <text evidence="2">The sequence shown here is derived from an EMBL/GenBank/DDBJ whole genome shotgun (WGS) entry which is preliminary data.</text>
</comment>
<organism evidence="2 3">
    <name type="scientific">Elysia crispata</name>
    <name type="common">lettuce slug</name>
    <dbReference type="NCBI Taxonomy" id="231223"/>
    <lineage>
        <taxon>Eukaryota</taxon>
        <taxon>Metazoa</taxon>
        <taxon>Spiralia</taxon>
        <taxon>Lophotrochozoa</taxon>
        <taxon>Mollusca</taxon>
        <taxon>Gastropoda</taxon>
        <taxon>Heterobranchia</taxon>
        <taxon>Euthyneura</taxon>
        <taxon>Panpulmonata</taxon>
        <taxon>Sacoglossa</taxon>
        <taxon>Placobranchoidea</taxon>
        <taxon>Plakobranchidae</taxon>
        <taxon>Elysia</taxon>
    </lineage>
</organism>
<dbReference type="Gene3D" id="2.120.10.30">
    <property type="entry name" value="TolB, C-terminal domain"/>
    <property type="match status" value="1"/>
</dbReference>
<accession>A0AAE1AIP3</accession>
<protein>
    <submittedName>
        <fullName evidence="2">Uncharacterized protein</fullName>
    </submittedName>
</protein>
<name>A0AAE1AIP3_9GAST</name>
<dbReference type="SUPFAM" id="SSF101898">
    <property type="entry name" value="NHL repeat"/>
    <property type="match status" value="1"/>
</dbReference>
<dbReference type="EMBL" id="JAWDGP010001864">
    <property type="protein sequence ID" value="KAK3787467.1"/>
    <property type="molecule type" value="Genomic_DNA"/>
</dbReference>
<sequence>MLEKEQLPTYQQTLSTVLKFTPEKKTSEFLKNTRALGEVKLAKGTTKQIERQKAGTDDKTTSTAAVNKNPKRASQQKRKEPPAENIAPGKGSSSGENTSKPKVVASFSGRHSSDTMKTDLRGIVSFSDGSIVVMDTQFRNKRLKKINPRGKLISHLDPGDCPSSMALIADSDLVVSLPTEKELVLVSGAGTLVVKTHINTSKSYFSLATSTDDYIAAVAPSPPDGWCVDLLSFTGEMLHSLALDRIRFPSPPKDITLTPCGLIYILFGGKETVVGITTQGDITLSFSASVQHGVRRPTSIECDELDNAFITDVETNKIHMITAAGQYHSALLSRHDGLKDPKALCRMEEGGLAVAQGNGEIKIFATSSVP</sequence>
<evidence type="ECO:0000313" key="3">
    <source>
        <dbReference type="Proteomes" id="UP001283361"/>
    </source>
</evidence>
<gene>
    <name evidence="2" type="ORF">RRG08_025733</name>
</gene>
<keyword evidence="3" id="KW-1185">Reference proteome</keyword>
<dbReference type="AlphaFoldDB" id="A0AAE1AIP3"/>
<evidence type="ECO:0000313" key="2">
    <source>
        <dbReference type="EMBL" id="KAK3787467.1"/>
    </source>
</evidence>
<evidence type="ECO:0000256" key="1">
    <source>
        <dbReference type="SAM" id="MobiDB-lite"/>
    </source>
</evidence>
<proteinExistence type="predicted"/>
<feature type="compositionally biased region" description="Polar residues" evidence="1">
    <location>
        <begin position="91"/>
        <end position="100"/>
    </location>
</feature>
<dbReference type="Proteomes" id="UP001283361">
    <property type="component" value="Unassembled WGS sequence"/>
</dbReference>